<dbReference type="SUPFAM" id="SSF103481">
    <property type="entry name" value="Multidrug resistance efflux transporter EmrE"/>
    <property type="match status" value="2"/>
</dbReference>
<feature type="transmembrane region" description="Helical" evidence="3">
    <location>
        <begin position="28"/>
        <end position="52"/>
    </location>
</feature>
<feature type="transmembrane region" description="Helical" evidence="3">
    <location>
        <begin position="168"/>
        <end position="185"/>
    </location>
</feature>
<protein>
    <submittedName>
        <fullName evidence="5">EamA domain-containing membrane protein RarD</fullName>
    </submittedName>
</protein>
<gene>
    <name evidence="5" type="ORF">C8U37_12225</name>
</gene>
<dbReference type="Proteomes" id="UP000244161">
    <property type="component" value="Unassembled WGS sequence"/>
</dbReference>
<accession>A0A2T5IC70</accession>
<comment type="similarity">
    <text evidence="2">Belongs to the EamA transporter family.</text>
</comment>
<name>A0A2T5IC70_9LACT</name>
<feature type="transmembrane region" description="Helical" evidence="3">
    <location>
        <begin position="285"/>
        <end position="301"/>
    </location>
</feature>
<keyword evidence="3" id="KW-1133">Transmembrane helix</keyword>
<sequence>MNEFSPGVTCLFKKAKGKMQKTKNQAQLYAFVTVLLWASAFVFTKIALTYYTAEAIGVLRYVIASLLFIAIGIFYKIGLPEKKDIPKFLLAGVLGFALYMITFNQASKSLTAATGSVVIASAPILTALFARIIFKEKIKVLGWIAIIIEFFGILILTLWNGILSVNAGIFWMFGAAVCISGYNLLQRSLLKKYSALQATAYSVLAGTLFLLWFLPDATVQFGNAPLQQLLVMGFLGVFPSALAYMLWSKALTMARKTSDITNYMFVTPLLAAFMGFLIMGEIPTLATYVGGLMIFAGLLLFKKSNT</sequence>
<keyword evidence="3" id="KW-0812">Transmembrane</keyword>
<evidence type="ECO:0000313" key="5">
    <source>
        <dbReference type="EMBL" id="PTQ81428.1"/>
    </source>
</evidence>
<evidence type="ECO:0000256" key="2">
    <source>
        <dbReference type="ARBA" id="ARBA00007362"/>
    </source>
</evidence>
<feature type="domain" description="EamA" evidence="4">
    <location>
        <begin position="27"/>
        <end position="157"/>
    </location>
</feature>
<dbReference type="EMBL" id="QAOM01000022">
    <property type="protein sequence ID" value="PTQ81428.1"/>
    <property type="molecule type" value="Genomic_DNA"/>
</dbReference>
<dbReference type="InterPro" id="IPR037185">
    <property type="entry name" value="EmrE-like"/>
</dbReference>
<evidence type="ECO:0000256" key="3">
    <source>
        <dbReference type="SAM" id="Phobius"/>
    </source>
</evidence>
<organism evidence="5 6">
    <name type="scientific">Trichococcus patagoniensis</name>
    <dbReference type="NCBI Taxonomy" id="382641"/>
    <lineage>
        <taxon>Bacteria</taxon>
        <taxon>Bacillati</taxon>
        <taxon>Bacillota</taxon>
        <taxon>Bacilli</taxon>
        <taxon>Lactobacillales</taxon>
        <taxon>Carnobacteriaceae</taxon>
        <taxon>Trichococcus</taxon>
    </lineage>
</organism>
<evidence type="ECO:0000313" key="6">
    <source>
        <dbReference type="Proteomes" id="UP000244161"/>
    </source>
</evidence>
<dbReference type="AlphaFoldDB" id="A0A2T5IC70"/>
<feature type="transmembrane region" description="Helical" evidence="3">
    <location>
        <begin position="226"/>
        <end position="248"/>
    </location>
</feature>
<dbReference type="PANTHER" id="PTHR12715">
    <property type="entry name" value="TRANSPORTER, DRUG/METABOLITE EXPORTER FAMILY"/>
    <property type="match status" value="1"/>
</dbReference>
<evidence type="ECO:0000259" key="4">
    <source>
        <dbReference type="Pfam" id="PF00892"/>
    </source>
</evidence>
<dbReference type="InterPro" id="IPR052756">
    <property type="entry name" value="Alkyne_AA_exporter"/>
</dbReference>
<dbReference type="InterPro" id="IPR000620">
    <property type="entry name" value="EamA_dom"/>
</dbReference>
<feature type="domain" description="EamA" evidence="4">
    <location>
        <begin position="167"/>
        <end position="300"/>
    </location>
</feature>
<feature type="transmembrane region" description="Helical" evidence="3">
    <location>
        <begin position="141"/>
        <end position="162"/>
    </location>
</feature>
<dbReference type="GO" id="GO:0016020">
    <property type="term" value="C:membrane"/>
    <property type="evidence" value="ECO:0007669"/>
    <property type="project" value="InterPro"/>
</dbReference>
<dbReference type="Pfam" id="PF00892">
    <property type="entry name" value="EamA"/>
    <property type="match status" value="2"/>
</dbReference>
<feature type="transmembrane region" description="Helical" evidence="3">
    <location>
        <begin position="260"/>
        <end position="279"/>
    </location>
</feature>
<comment type="caution">
    <text evidence="5">The sequence shown here is derived from an EMBL/GenBank/DDBJ whole genome shotgun (WGS) entry which is preliminary data.</text>
</comment>
<keyword evidence="3" id="KW-0472">Membrane</keyword>
<keyword evidence="6" id="KW-1185">Reference proteome</keyword>
<proteinExistence type="inferred from homology"/>
<dbReference type="PANTHER" id="PTHR12715:SF4">
    <property type="entry name" value="EAMA DOMAIN-CONTAINING PROTEIN"/>
    <property type="match status" value="1"/>
</dbReference>
<feature type="transmembrane region" description="Helical" evidence="3">
    <location>
        <begin position="194"/>
        <end position="214"/>
    </location>
</feature>
<feature type="transmembrane region" description="Helical" evidence="3">
    <location>
        <begin position="58"/>
        <end position="76"/>
    </location>
</feature>
<comment type="subcellular location">
    <subcellularLocation>
        <location evidence="1">Endomembrane system</location>
        <topology evidence="1">Multi-pass membrane protein</topology>
    </subcellularLocation>
</comment>
<reference evidence="5 6" key="1">
    <citation type="submission" date="2018-04" db="EMBL/GenBank/DDBJ databases">
        <title>Genomic Encyclopedia of Archaeal and Bacterial Type Strains, Phase II (KMG-II): from individual species to whole genera.</title>
        <authorList>
            <person name="Goeker M."/>
        </authorList>
    </citation>
    <scope>NUCLEOTIDE SEQUENCE [LARGE SCALE GENOMIC DNA]</scope>
    <source>
        <strain evidence="5 6">DSM 18806</strain>
    </source>
</reference>
<feature type="transmembrane region" description="Helical" evidence="3">
    <location>
        <begin position="88"/>
        <end position="106"/>
    </location>
</feature>
<feature type="transmembrane region" description="Helical" evidence="3">
    <location>
        <begin position="112"/>
        <end position="134"/>
    </location>
</feature>
<evidence type="ECO:0000256" key="1">
    <source>
        <dbReference type="ARBA" id="ARBA00004127"/>
    </source>
</evidence>